<proteinExistence type="predicted"/>
<protein>
    <recommendedName>
        <fullName evidence="1">PucR C-terminal helix-turn-helix domain-containing protein</fullName>
    </recommendedName>
</protein>
<dbReference type="InterPro" id="IPR051448">
    <property type="entry name" value="CdaR-like_regulators"/>
</dbReference>
<evidence type="ECO:0000313" key="3">
    <source>
        <dbReference type="Proteomes" id="UP000019488"/>
    </source>
</evidence>
<dbReference type="Gene3D" id="1.10.10.2840">
    <property type="entry name" value="PucR C-terminal helix-turn-helix domain"/>
    <property type="match status" value="1"/>
</dbReference>
<feature type="domain" description="PucR C-terminal helix-turn-helix" evidence="1">
    <location>
        <begin position="66"/>
        <end position="123"/>
    </location>
</feature>
<dbReference type="PANTHER" id="PTHR33744">
    <property type="entry name" value="CARBOHYDRATE DIACID REGULATOR"/>
    <property type="match status" value="1"/>
</dbReference>
<dbReference type="InterPro" id="IPR025736">
    <property type="entry name" value="PucR_C-HTH_dom"/>
</dbReference>
<dbReference type="EMBL" id="BAKI01000058">
    <property type="protein sequence ID" value="GAF37969.1"/>
    <property type="molecule type" value="Genomic_DNA"/>
</dbReference>
<gene>
    <name evidence="2" type="ORF">JCM14108_3060</name>
</gene>
<dbReference type="AlphaFoldDB" id="X0PC45"/>
<dbReference type="eggNOG" id="COG2508">
    <property type="taxonomic scope" value="Bacteria"/>
</dbReference>
<sequence length="135" mass="15663">MNHVRNLDKQVINMRAFVLAAGSQSRIVSFDELGINRLFIEEKTAWLAKTLTFPQLGTLQKQSPELFESLQSYFLYNQNVTQAAKALYIHPKSLRYRLRKIQTDLGINWHDADQLLWLHLSLKFLALTAKGFEID</sequence>
<dbReference type="Pfam" id="PF13556">
    <property type="entry name" value="HTH_30"/>
    <property type="match status" value="1"/>
</dbReference>
<evidence type="ECO:0000313" key="2">
    <source>
        <dbReference type="EMBL" id="GAF37969.1"/>
    </source>
</evidence>
<organism evidence="2 3">
    <name type="scientific">Lentilactobacillus farraginis DSM 18382 = JCM 14108</name>
    <dbReference type="NCBI Taxonomy" id="1423743"/>
    <lineage>
        <taxon>Bacteria</taxon>
        <taxon>Bacillati</taxon>
        <taxon>Bacillota</taxon>
        <taxon>Bacilli</taxon>
        <taxon>Lactobacillales</taxon>
        <taxon>Lactobacillaceae</taxon>
        <taxon>Lentilactobacillus</taxon>
    </lineage>
</organism>
<evidence type="ECO:0000259" key="1">
    <source>
        <dbReference type="Pfam" id="PF13556"/>
    </source>
</evidence>
<dbReference type="Proteomes" id="UP000019488">
    <property type="component" value="Unassembled WGS sequence"/>
</dbReference>
<accession>X0PC45</accession>
<comment type="caution">
    <text evidence="2">The sequence shown here is derived from an EMBL/GenBank/DDBJ whole genome shotgun (WGS) entry which is preliminary data.</text>
</comment>
<dbReference type="InterPro" id="IPR042070">
    <property type="entry name" value="PucR_C-HTH_sf"/>
</dbReference>
<name>X0PC45_9LACO</name>
<reference evidence="2" key="1">
    <citation type="journal article" date="2014" name="Genome Announc.">
        <title>Draft Genome Sequences of Two Lactobacillus Strains, L. farraginis JCM 14108T and L. composti JCM 14202T, Isolated from Compost of Distilled Shochu Residue.</title>
        <authorList>
            <person name="Yuki M."/>
            <person name="Oshima K."/>
            <person name="Suda W."/>
            <person name="Kitahara M."/>
            <person name="Kitamura K."/>
            <person name="Iida T."/>
            <person name="Hattori M."/>
            <person name="Ohkuma M."/>
        </authorList>
    </citation>
    <scope>NUCLEOTIDE SEQUENCE [LARGE SCALE GENOMIC DNA]</scope>
    <source>
        <strain evidence="2">JCM 14108</strain>
    </source>
</reference>
<dbReference type="RefSeq" id="WP_035181311.1">
    <property type="nucleotide sequence ID" value="NZ_BAKI01000058.1"/>
</dbReference>